<feature type="non-terminal residue" evidence="1">
    <location>
        <position position="110"/>
    </location>
</feature>
<organism evidence="1">
    <name type="scientific">marine metagenome</name>
    <dbReference type="NCBI Taxonomy" id="408172"/>
    <lineage>
        <taxon>unclassified sequences</taxon>
        <taxon>metagenomes</taxon>
        <taxon>ecological metagenomes</taxon>
    </lineage>
</organism>
<evidence type="ECO:0000313" key="1">
    <source>
        <dbReference type="EMBL" id="SVC43981.1"/>
    </source>
</evidence>
<name>A0A382M9U0_9ZZZZ</name>
<proteinExistence type="predicted"/>
<accession>A0A382M9U0</accession>
<sequence>MVRLAGIEPTTSGSASLRSIRLSYKRISFYMVPKEGFEPTRAIAHYALNVARLPFRHFGINEAKLSDLMPTQEVERLTAPPSPLIIIPLCPSTSKSCCFPQTETIARIAL</sequence>
<protein>
    <submittedName>
        <fullName evidence="1">Uncharacterized protein</fullName>
    </submittedName>
</protein>
<dbReference type="AntiFam" id="ANF00016">
    <property type="entry name" value="tRNA translation"/>
</dbReference>
<dbReference type="AlphaFoldDB" id="A0A382M9U0"/>
<dbReference type="EMBL" id="UINC01091315">
    <property type="protein sequence ID" value="SVC43981.1"/>
    <property type="molecule type" value="Genomic_DNA"/>
</dbReference>
<dbReference type="AntiFam" id="ANF00014">
    <property type="entry name" value="tRNA translation"/>
</dbReference>
<gene>
    <name evidence="1" type="ORF">METZ01_LOCUS296835</name>
</gene>
<reference evidence="1" key="1">
    <citation type="submission" date="2018-05" db="EMBL/GenBank/DDBJ databases">
        <authorList>
            <person name="Lanie J.A."/>
            <person name="Ng W.-L."/>
            <person name="Kazmierczak K.M."/>
            <person name="Andrzejewski T.M."/>
            <person name="Davidsen T.M."/>
            <person name="Wayne K.J."/>
            <person name="Tettelin H."/>
            <person name="Glass J.I."/>
            <person name="Rusch D."/>
            <person name="Podicherti R."/>
            <person name="Tsui H.-C.T."/>
            <person name="Winkler M.E."/>
        </authorList>
    </citation>
    <scope>NUCLEOTIDE SEQUENCE</scope>
</reference>